<dbReference type="PANTHER" id="PTHR43205:SF7">
    <property type="entry name" value="PROSTAGLANDIN REDUCTASE 1"/>
    <property type="match status" value="1"/>
</dbReference>
<reference evidence="2 3" key="1">
    <citation type="journal article" date="2016" name="Genome Biol. Evol.">
        <title>Divergent and convergent evolution of fungal pathogenicity.</title>
        <authorList>
            <person name="Shang Y."/>
            <person name="Xiao G."/>
            <person name="Zheng P."/>
            <person name="Cen K."/>
            <person name="Zhan S."/>
            <person name="Wang C."/>
        </authorList>
    </citation>
    <scope>NUCLEOTIDE SEQUENCE [LARGE SCALE GENOMIC DNA]</scope>
    <source>
        <strain evidence="2 3">RCEF 2490</strain>
    </source>
</reference>
<sequence>MKVIGSTGSKEKVDFIVDDFGFNAAWNYKEEGTAEAIQRLAPKGLDVYYDNVGGEQLELALKFMKDFGTVVVSGAVSVYIYPEEEKYGVRSLMNLFLKRLTTKEEVLIGIDRAAEVLDRVWTGKEFGKMVLKVHEEQEM</sequence>
<organism evidence="2 3">
    <name type="scientific">Moelleriella libera RCEF 2490</name>
    <dbReference type="NCBI Taxonomy" id="1081109"/>
    <lineage>
        <taxon>Eukaryota</taxon>
        <taxon>Fungi</taxon>
        <taxon>Dikarya</taxon>
        <taxon>Ascomycota</taxon>
        <taxon>Pezizomycotina</taxon>
        <taxon>Sordariomycetes</taxon>
        <taxon>Hypocreomycetidae</taxon>
        <taxon>Hypocreales</taxon>
        <taxon>Clavicipitaceae</taxon>
        <taxon>Moelleriella</taxon>
    </lineage>
</organism>
<protein>
    <submittedName>
        <fullName evidence="2">Alcohol dehydrogenase superfamily, zinc-type</fullName>
    </submittedName>
</protein>
<dbReference type="InterPro" id="IPR013149">
    <property type="entry name" value="ADH-like_C"/>
</dbReference>
<dbReference type="InterPro" id="IPR045010">
    <property type="entry name" value="MDR_fam"/>
</dbReference>
<accession>A0A167WEY5</accession>
<dbReference type="GO" id="GO:0016628">
    <property type="term" value="F:oxidoreductase activity, acting on the CH-CH group of donors, NAD or NADP as acceptor"/>
    <property type="evidence" value="ECO:0007669"/>
    <property type="project" value="InterPro"/>
</dbReference>
<dbReference type="Pfam" id="PF00107">
    <property type="entry name" value="ADH_zinc_N"/>
    <property type="match status" value="1"/>
</dbReference>
<dbReference type="SUPFAM" id="SSF51735">
    <property type="entry name" value="NAD(P)-binding Rossmann-fold domains"/>
    <property type="match status" value="1"/>
</dbReference>
<dbReference type="OrthoDB" id="809632at2759"/>
<dbReference type="PANTHER" id="PTHR43205">
    <property type="entry name" value="PROSTAGLANDIN REDUCTASE"/>
    <property type="match status" value="1"/>
</dbReference>
<evidence type="ECO:0000313" key="3">
    <source>
        <dbReference type="Proteomes" id="UP000078544"/>
    </source>
</evidence>
<evidence type="ECO:0000259" key="1">
    <source>
        <dbReference type="Pfam" id="PF00107"/>
    </source>
</evidence>
<dbReference type="InterPro" id="IPR036291">
    <property type="entry name" value="NAD(P)-bd_dom_sf"/>
</dbReference>
<comment type="caution">
    <text evidence="2">The sequence shown here is derived from an EMBL/GenBank/DDBJ whole genome shotgun (WGS) entry which is preliminary data.</text>
</comment>
<dbReference type="Gene3D" id="3.40.50.720">
    <property type="entry name" value="NAD(P)-binding Rossmann-like Domain"/>
    <property type="match status" value="1"/>
</dbReference>
<keyword evidence="3" id="KW-1185">Reference proteome</keyword>
<gene>
    <name evidence="2" type="ORF">AAL_07959</name>
</gene>
<proteinExistence type="predicted"/>
<dbReference type="STRING" id="1081109.A0A167WEY5"/>
<dbReference type="EMBL" id="AZGY01000028">
    <property type="protein sequence ID" value="KZZ88758.1"/>
    <property type="molecule type" value="Genomic_DNA"/>
</dbReference>
<feature type="domain" description="Alcohol dehydrogenase-like C-terminal" evidence="1">
    <location>
        <begin position="2"/>
        <end position="119"/>
    </location>
</feature>
<name>A0A167WEY5_9HYPO</name>
<dbReference type="Proteomes" id="UP000078544">
    <property type="component" value="Unassembled WGS sequence"/>
</dbReference>
<dbReference type="AlphaFoldDB" id="A0A167WEY5"/>
<evidence type="ECO:0000313" key="2">
    <source>
        <dbReference type="EMBL" id="KZZ88758.1"/>
    </source>
</evidence>